<dbReference type="AlphaFoldDB" id="A0A932EP83"/>
<evidence type="ECO:0000256" key="1">
    <source>
        <dbReference type="SAM" id="MobiDB-lite"/>
    </source>
</evidence>
<name>A0A932EP83_9BACT</name>
<feature type="chain" id="PRO_5036836184" evidence="2">
    <location>
        <begin position="27"/>
        <end position="205"/>
    </location>
</feature>
<gene>
    <name evidence="3" type="ORF">HYX28_07140</name>
</gene>
<feature type="signal peptide" evidence="2">
    <location>
        <begin position="1"/>
        <end position="26"/>
    </location>
</feature>
<organism evidence="3 4">
    <name type="scientific">Candidatus Korobacter versatilis</name>
    <dbReference type="NCBI Taxonomy" id="658062"/>
    <lineage>
        <taxon>Bacteria</taxon>
        <taxon>Pseudomonadati</taxon>
        <taxon>Acidobacteriota</taxon>
        <taxon>Terriglobia</taxon>
        <taxon>Terriglobales</taxon>
        <taxon>Candidatus Korobacteraceae</taxon>
        <taxon>Candidatus Korobacter</taxon>
    </lineage>
</organism>
<accession>A0A932EP83</accession>
<reference evidence="3" key="1">
    <citation type="submission" date="2020-07" db="EMBL/GenBank/DDBJ databases">
        <title>Huge and variable diversity of episymbiotic CPR bacteria and DPANN archaea in groundwater ecosystems.</title>
        <authorList>
            <person name="He C.Y."/>
            <person name="Keren R."/>
            <person name="Whittaker M."/>
            <person name="Farag I.F."/>
            <person name="Doudna J."/>
            <person name="Cate J.H.D."/>
            <person name="Banfield J.F."/>
        </authorList>
    </citation>
    <scope>NUCLEOTIDE SEQUENCE</scope>
    <source>
        <strain evidence="3">NC_groundwater_580_Pr5_B-0.1um_64_19</strain>
    </source>
</reference>
<feature type="compositionally biased region" description="Low complexity" evidence="1">
    <location>
        <begin position="32"/>
        <end position="86"/>
    </location>
</feature>
<evidence type="ECO:0000313" key="3">
    <source>
        <dbReference type="EMBL" id="MBI2678540.1"/>
    </source>
</evidence>
<feature type="region of interest" description="Disordered" evidence="1">
    <location>
        <begin position="32"/>
        <end position="92"/>
    </location>
</feature>
<keyword evidence="2" id="KW-0732">Signal</keyword>
<dbReference type="Proteomes" id="UP000779809">
    <property type="component" value="Unassembled WGS sequence"/>
</dbReference>
<proteinExistence type="predicted"/>
<evidence type="ECO:0000256" key="2">
    <source>
        <dbReference type="SAM" id="SignalP"/>
    </source>
</evidence>
<evidence type="ECO:0000313" key="4">
    <source>
        <dbReference type="Proteomes" id="UP000779809"/>
    </source>
</evidence>
<dbReference type="EMBL" id="JACPNR010000009">
    <property type="protein sequence ID" value="MBI2678540.1"/>
    <property type="molecule type" value="Genomic_DNA"/>
</dbReference>
<sequence>MKAIASISTMVLAAGMAAGQAYPAMASGQQAYPPAKAAAPASQSTATKTAAAKPATKPATKPAAKPASQPATAKAAPATKPAPTKTELSKGKRDPFISPVVVRMGAAAGTSCTTGKRCLIIDQLTVQGVVCNRIDTDTQPHSCKGWIAVIGNPAKKVYYLRENDALFDGFVKRIAGDSVVFQQNIVDALGKQATREVVKRISPSA</sequence>
<comment type="caution">
    <text evidence="3">The sequence shown here is derived from an EMBL/GenBank/DDBJ whole genome shotgun (WGS) entry which is preliminary data.</text>
</comment>
<protein>
    <submittedName>
        <fullName evidence="3">Uncharacterized protein</fullName>
    </submittedName>
</protein>